<accession>A0A9P7RWQ1</accession>
<dbReference type="GO" id="GO:0005524">
    <property type="term" value="F:ATP binding"/>
    <property type="evidence" value="ECO:0007669"/>
    <property type="project" value="UniProtKB-UniRule"/>
</dbReference>
<feature type="binding site" evidence="10">
    <location>
        <position position="143"/>
    </location>
    <ligand>
        <name>ATP</name>
        <dbReference type="ChEBI" id="CHEBI:30616"/>
    </ligand>
</feature>
<comment type="caution">
    <text evidence="13">The sequence shown here is derived from an EMBL/GenBank/DDBJ whole genome shotgun (WGS) entry which is preliminary data.</text>
</comment>
<keyword evidence="5 10" id="KW-0547">Nucleotide-binding</keyword>
<dbReference type="GO" id="GO:0004674">
    <property type="term" value="F:protein serine/threonine kinase activity"/>
    <property type="evidence" value="ECO:0007669"/>
    <property type="project" value="UniProtKB-KW"/>
</dbReference>
<keyword evidence="14" id="KW-1185">Reference proteome</keyword>
<dbReference type="InterPro" id="IPR017441">
    <property type="entry name" value="Protein_kinase_ATP_BS"/>
</dbReference>
<evidence type="ECO:0000313" key="14">
    <source>
        <dbReference type="Proteomes" id="UP001049176"/>
    </source>
</evidence>
<protein>
    <recommendedName>
        <fullName evidence="2">non-specific serine/threonine protein kinase</fullName>
        <ecNumber evidence="2">2.7.11.1</ecNumber>
    </recommendedName>
</protein>
<dbReference type="OrthoDB" id="347657at2759"/>
<sequence length="686" mass="76444">MLKVDVTNPSPNESYNSLAALSRNASVISTSSSDSGDDSNQGLLSTPPPRPDRTFTSPQSRSPSRPPAYIPKELPIANDSPKSRAASKTRSKSRGGNTLTLGDFNVGETIGEGSYSTVVSATLNRTGQKFAIKVIDKGYLVRKQKMSVALVEKAALMRLAVGHPGVVRLYYAFQDQWSLYFVIDLATNGEMQSLISRLGSLSTRCSQFYTAQIVDALAFIHDKGVIHRDVKPENLLLDDHWRVKITDFGTAKILDHTVEAEKFVGTAQYVAPELLEANETSRSSDWWALGCILYQMIAGRFTFSGLSEYLILQKVKRMDYSFPESFDKQAKDLVQQLLIRDPRRRLGAGENGEENDVSAIHSHPFLAGIDWEALWILPVPPLEAGLVERKHPLAQNTDKNWEDVGATWDDVLQPTEESDSIDWVAGADVSPKQVIMRPDVFSSPQSSPVDLSIGTSGEVRSMEATLPDGSTVIISQHSRSTEQRVNSESPTSGPPTPHDEAVARVTQAMQALKQPTSRLTHDSITEHERGRSKAMTPIQGHGPKIDLHFLLHLPEDEQIVLRSSLEARSMRRRASRLLPIASAQMKPKIRELILTNRRLMCVKMREKMPENVTLKSEFWLRPEKDKIPGNGKDRDRETRILLSSVEAKGEREFVILTSLKNYHYASRNAQEATKWVDEINSALSNR</sequence>
<dbReference type="EC" id="2.7.11.1" evidence="2"/>
<dbReference type="SMART" id="SM00220">
    <property type="entry name" value="S_TKc"/>
    <property type="match status" value="1"/>
</dbReference>
<comment type="catalytic activity">
    <reaction evidence="8">
        <text>L-threonyl-[protein] + ATP = O-phospho-L-threonyl-[protein] + ADP + H(+)</text>
        <dbReference type="Rhea" id="RHEA:46608"/>
        <dbReference type="Rhea" id="RHEA-COMP:11060"/>
        <dbReference type="Rhea" id="RHEA-COMP:11605"/>
        <dbReference type="ChEBI" id="CHEBI:15378"/>
        <dbReference type="ChEBI" id="CHEBI:30013"/>
        <dbReference type="ChEBI" id="CHEBI:30616"/>
        <dbReference type="ChEBI" id="CHEBI:61977"/>
        <dbReference type="ChEBI" id="CHEBI:456216"/>
        <dbReference type="EC" id="2.7.11.1"/>
    </reaction>
</comment>
<feature type="compositionally biased region" description="Basic and acidic residues" evidence="11">
    <location>
        <begin position="519"/>
        <end position="531"/>
    </location>
</feature>
<dbReference type="Gene3D" id="2.30.29.30">
    <property type="entry name" value="Pleckstrin-homology domain (PH domain)/Phosphotyrosine-binding domain (PTB)"/>
    <property type="match status" value="1"/>
</dbReference>
<dbReference type="PROSITE" id="PS00107">
    <property type="entry name" value="PROTEIN_KINASE_ATP"/>
    <property type="match status" value="1"/>
</dbReference>
<evidence type="ECO:0000256" key="5">
    <source>
        <dbReference type="ARBA" id="ARBA00022741"/>
    </source>
</evidence>
<keyword evidence="3" id="KW-0723">Serine/threonine-protein kinase</keyword>
<dbReference type="Gene3D" id="3.30.200.20">
    <property type="entry name" value="Phosphorylase Kinase, domain 1"/>
    <property type="match status" value="1"/>
</dbReference>
<feature type="region of interest" description="Disordered" evidence="11">
    <location>
        <begin position="512"/>
        <end position="538"/>
    </location>
</feature>
<comment type="catalytic activity">
    <reaction evidence="9">
        <text>L-seryl-[protein] + ATP = O-phospho-L-seryl-[protein] + ADP + H(+)</text>
        <dbReference type="Rhea" id="RHEA:17989"/>
        <dbReference type="Rhea" id="RHEA-COMP:9863"/>
        <dbReference type="Rhea" id="RHEA-COMP:11604"/>
        <dbReference type="ChEBI" id="CHEBI:15378"/>
        <dbReference type="ChEBI" id="CHEBI:29999"/>
        <dbReference type="ChEBI" id="CHEBI:30616"/>
        <dbReference type="ChEBI" id="CHEBI:83421"/>
        <dbReference type="ChEBI" id="CHEBI:456216"/>
        <dbReference type="EC" id="2.7.11.1"/>
    </reaction>
</comment>
<dbReference type="SUPFAM" id="SSF56112">
    <property type="entry name" value="Protein kinase-like (PK-like)"/>
    <property type="match status" value="1"/>
</dbReference>
<feature type="domain" description="Protein kinase" evidence="12">
    <location>
        <begin position="104"/>
        <end position="366"/>
    </location>
</feature>
<evidence type="ECO:0000256" key="1">
    <source>
        <dbReference type="ARBA" id="ARBA00010006"/>
    </source>
</evidence>
<dbReference type="CDD" id="cd05581">
    <property type="entry name" value="STKc_PDK1"/>
    <property type="match status" value="1"/>
</dbReference>
<dbReference type="EMBL" id="CM032186">
    <property type="protein sequence ID" value="KAG7090848.1"/>
    <property type="molecule type" value="Genomic_DNA"/>
</dbReference>
<dbReference type="PROSITE" id="PS00108">
    <property type="entry name" value="PROTEIN_KINASE_ST"/>
    <property type="match status" value="1"/>
</dbReference>
<evidence type="ECO:0000256" key="8">
    <source>
        <dbReference type="ARBA" id="ARBA00047899"/>
    </source>
</evidence>
<evidence type="ECO:0000256" key="11">
    <source>
        <dbReference type="SAM" id="MobiDB-lite"/>
    </source>
</evidence>
<feature type="region of interest" description="Disordered" evidence="11">
    <location>
        <begin position="464"/>
        <end position="499"/>
    </location>
</feature>
<dbReference type="InterPro" id="IPR008271">
    <property type="entry name" value="Ser/Thr_kinase_AS"/>
</dbReference>
<comment type="similarity">
    <text evidence="1">Belongs to the protein kinase superfamily. AGC Ser/Thr protein kinase family. PDPK1 subfamily.</text>
</comment>
<evidence type="ECO:0000256" key="3">
    <source>
        <dbReference type="ARBA" id="ARBA00022527"/>
    </source>
</evidence>
<evidence type="ECO:0000256" key="10">
    <source>
        <dbReference type="PROSITE-ProRule" id="PRU10141"/>
    </source>
</evidence>
<dbReference type="GO" id="GO:0035556">
    <property type="term" value="P:intracellular signal transduction"/>
    <property type="evidence" value="ECO:0007669"/>
    <property type="project" value="TreeGrafter"/>
</dbReference>
<reference evidence="13" key="1">
    <citation type="journal article" date="2021" name="Genome Biol. Evol.">
        <title>The assembled and annotated genome of the fairy-ring fungus Marasmius oreades.</title>
        <authorList>
            <person name="Hiltunen M."/>
            <person name="Ament-Velasquez S.L."/>
            <person name="Johannesson H."/>
        </authorList>
    </citation>
    <scope>NUCLEOTIDE SEQUENCE</scope>
    <source>
        <strain evidence="13">03SP1</strain>
    </source>
</reference>
<dbReference type="AlphaFoldDB" id="A0A9P7RWQ1"/>
<dbReference type="Proteomes" id="UP001049176">
    <property type="component" value="Chromosome 6"/>
</dbReference>
<dbReference type="InterPro" id="IPR050236">
    <property type="entry name" value="Ser_Thr_kinase_AGC"/>
</dbReference>
<dbReference type="PANTHER" id="PTHR24356">
    <property type="entry name" value="SERINE/THREONINE-PROTEIN KINASE"/>
    <property type="match status" value="1"/>
</dbReference>
<evidence type="ECO:0000256" key="7">
    <source>
        <dbReference type="ARBA" id="ARBA00022840"/>
    </source>
</evidence>
<feature type="compositionally biased region" description="Polar residues" evidence="11">
    <location>
        <begin position="472"/>
        <end position="491"/>
    </location>
</feature>
<dbReference type="InterPro" id="IPR011009">
    <property type="entry name" value="Kinase-like_dom_sf"/>
</dbReference>
<dbReference type="InterPro" id="IPR039046">
    <property type="entry name" value="PDPK1"/>
</dbReference>
<evidence type="ECO:0000256" key="4">
    <source>
        <dbReference type="ARBA" id="ARBA00022679"/>
    </source>
</evidence>
<evidence type="ECO:0000313" key="13">
    <source>
        <dbReference type="EMBL" id="KAG7090848.1"/>
    </source>
</evidence>
<proteinExistence type="inferred from homology"/>
<keyword evidence="7 10" id="KW-0067">ATP-binding</keyword>
<evidence type="ECO:0000256" key="2">
    <source>
        <dbReference type="ARBA" id="ARBA00012513"/>
    </source>
</evidence>
<dbReference type="RefSeq" id="XP_043007318.1">
    <property type="nucleotide sequence ID" value="XM_043154860.1"/>
</dbReference>
<dbReference type="InterPro" id="IPR000719">
    <property type="entry name" value="Prot_kinase_dom"/>
</dbReference>
<keyword evidence="6" id="KW-0418">Kinase</keyword>
<dbReference type="PROSITE" id="PS50011">
    <property type="entry name" value="PROTEIN_KINASE_DOM"/>
    <property type="match status" value="1"/>
</dbReference>
<feature type="region of interest" description="Disordered" evidence="11">
    <location>
        <begin position="25"/>
        <end position="103"/>
    </location>
</feature>
<dbReference type="Pfam" id="PF00069">
    <property type="entry name" value="Pkinase"/>
    <property type="match status" value="1"/>
</dbReference>
<evidence type="ECO:0000256" key="6">
    <source>
        <dbReference type="ARBA" id="ARBA00022777"/>
    </source>
</evidence>
<name>A0A9P7RWQ1_9AGAR</name>
<keyword evidence="4" id="KW-0808">Transferase</keyword>
<dbReference type="GeneID" id="66079006"/>
<evidence type="ECO:0000259" key="12">
    <source>
        <dbReference type="PROSITE" id="PS50011"/>
    </source>
</evidence>
<organism evidence="13 14">
    <name type="scientific">Marasmius oreades</name>
    <name type="common">fairy-ring Marasmius</name>
    <dbReference type="NCBI Taxonomy" id="181124"/>
    <lineage>
        <taxon>Eukaryota</taxon>
        <taxon>Fungi</taxon>
        <taxon>Dikarya</taxon>
        <taxon>Basidiomycota</taxon>
        <taxon>Agaricomycotina</taxon>
        <taxon>Agaricomycetes</taxon>
        <taxon>Agaricomycetidae</taxon>
        <taxon>Agaricales</taxon>
        <taxon>Marasmiineae</taxon>
        <taxon>Marasmiaceae</taxon>
        <taxon>Marasmius</taxon>
    </lineage>
</organism>
<dbReference type="Gene3D" id="1.10.510.10">
    <property type="entry name" value="Transferase(Phosphotransferase) domain 1"/>
    <property type="match status" value="1"/>
</dbReference>
<gene>
    <name evidence="13" type="ORF">E1B28_009930</name>
</gene>
<dbReference type="InterPro" id="IPR011993">
    <property type="entry name" value="PH-like_dom_sf"/>
</dbReference>
<evidence type="ECO:0000256" key="9">
    <source>
        <dbReference type="ARBA" id="ARBA00048679"/>
    </source>
</evidence>
<dbReference type="FunFam" id="1.10.510.10:FF:000833">
    <property type="entry name" value="AGC family protein kinase"/>
    <property type="match status" value="1"/>
</dbReference>
<dbReference type="KEGG" id="more:E1B28_009930"/>
<dbReference type="PANTHER" id="PTHR24356:SF163">
    <property type="entry name" value="3-PHOSPHOINOSITIDE-DEPENDENT PROTEIN KINASE 1-RELATED"/>
    <property type="match status" value="1"/>
</dbReference>